<feature type="region of interest" description="Disordered" evidence="1">
    <location>
        <begin position="286"/>
        <end position="312"/>
    </location>
</feature>
<feature type="domain" description="HTH cro/C1-type" evidence="2">
    <location>
        <begin position="32"/>
        <end position="83"/>
    </location>
</feature>
<sequence length="312" mass="34361">MDNQGEVRTFLTTRRDRLTPDQAGVAMHNGRRRVKGLRREEVAMLAGMSTDYYTRLERGNLSGASQSVLDALARALQLDESERIHLFDLAAVANGAGRTVGASAPSRSPRPAGQPRVREGIKRIIDSMSAPAYVRNTRGDILYANALCRALFSPAYSDDADGFNMARFLFLDPRSRDFYIRWEKVARDLVAALRVEAGKNPYDRALTDLVGELSTRSEEFRTWWAAHHVKLHTRSTKKMHHPAVGEIELTGEALTLPGDPGLVIITYTVEPNSASKQALSFLASWTGQPHAAETSAPDPANSQTSEFGNPAQ</sequence>
<name>A0ABP6ZQI1_9ACTN</name>
<dbReference type="SMART" id="SM00530">
    <property type="entry name" value="HTH_XRE"/>
    <property type="match status" value="1"/>
</dbReference>
<dbReference type="InterPro" id="IPR001387">
    <property type="entry name" value="Cro/C1-type_HTH"/>
</dbReference>
<dbReference type="RefSeq" id="WP_231488630.1">
    <property type="nucleotide sequence ID" value="NZ_BAAAZO010000005.1"/>
</dbReference>
<dbReference type="PANTHER" id="PTHR35010:SF2">
    <property type="entry name" value="BLL4672 PROTEIN"/>
    <property type="match status" value="1"/>
</dbReference>
<evidence type="ECO:0000256" key="1">
    <source>
        <dbReference type="SAM" id="MobiDB-lite"/>
    </source>
</evidence>
<proteinExistence type="predicted"/>
<keyword evidence="4" id="KW-1185">Reference proteome</keyword>
<dbReference type="InterPro" id="IPR041413">
    <property type="entry name" value="MLTR_LBD"/>
</dbReference>
<dbReference type="PANTHER" id="PTHR35010">
    <property type="entry name" value="BLL4672 PROTEIN-RELATED"/>
    <property type="match status" value="1"/>
</dbReference>
<dbReference type="Pfam" id="PF13560">
    <property type="entry name" value="HTH_31"/>
    <property type="match status" value="1"/>
</dbReference>
<dbReference type="Gene3D" id="1.10.260.40">
    <property type="entry name" value="lambda repressor-like DNA-binding domains"/>
    <property type="match status" value="1"/>
</dbReference>
<organism evidence="3 4">
    <name type="scientific">Kineosporia mesophila</name>
    <dbReference type="NCBI Taxonomy" id="566012"/>
    <lineage>
        <taxon>Bacteria</taxon>
        <taxon>Bacillati</taxon>
        <taxon>Actinomycetota</taxon>
        <taxon>Actinomycetes</taxon>
        <taxon>Kineosporiales</taxon>
        <taxon>Kineosporiaceae</taxon>
        <taxon>Kineosporia</taxon>
    </lineage>
</organism>
<dbReference type="CDD" id="cd00093">
    <property type="entry name" value="HTH_XRE"/>
    <property type="match status" value="1"/>
</dbReference>
<evidence type="ECO:0000259" key="2">
    <source>
        <dbReference type="PROSITE" id="PS50943"/>
    </source>
</evidence>
<reference evidence="4" key="1">
    <citation type="journal article" date="2019" name="Int. J. Syst. Evol. Microbiol.">
        <title>The Global Catalogue of Microorganisms (GCM) 10K type strain sequencing project: providing services to taxonomists for standard genome sequencing and annotation.</title>
        <authorList>
            <consortium name="The Broad Institute Genomics Platform"/>
            <consortium name="The Broad Institute Genome Sequencing Center for Infectious Disease"/>
            <person name="Wu L."/>
            <person name="Ma J."/>
        </authorList>
    </citation>
    <scope>NUCLEOTIDE SEQUENCE [LARGE SCALE GENOMIC DNA]</scope>
    <source>
        <strain evidence="4">JCM 16902</strain>
    </source>
</reference>
<dbReference type="Gene3D" id="3.30.450.180">
    <property type="match status" value="1"/>
</dbReference>
<dbReference type="InterPro" id="IPR010982">
    <property type="entry name" value="Lambda_DNA-bd_dom_sf"/>
</dbReference>
<comment type="caution">
    <text evidence="3">The sequence shown here is derived from an EMBL/GenBank/DDBJ whole genome shotgun (WGS) entry which is preliminary data.</text>
</comment>
<dbReference type="EMBL" id="BAAAZO010000005">
    <property type="protein sequence ID" value="GAA3613659.1"/>
    <property type="molecule type" value="Genomic_DNA"/>
</dbReference>
<gene>
    <name evidence="3" type="ORF">GCM10022223_32270</name>
</gene>
<protein>
    <submittedName>
        <fullName evidence="3">Helix-turn-helix transcriptional regulator</fullName>
    </submittedName>
</protein>
<dbReference type="Pfam" id="PF17765">
    <property type="entry name" value="MLTR_LBD"/>
    <property type="match status" value="1"/>
</dbReference>
<accession>A0ABP6ZQI1</accession>
<dbReference type="PROSITE" id="PS50943">
    <property type="entry name" value="HTH_CROC1"/>
    <property type="match status" value="1"/>
</dbReference>
<evidence type="ECO:0000313" key="4">
    <source>
        <dbReference type="Proteomes" id="UP001501074"/>
    </source>
</evidence>
<dbReference type="SUPFAM" id="SSF47413">
    <property type="entry name" value="lambda repressor-like DNA-binding domains"/>
    <property type="match status" value="1"/>
</dbReference>
<dbReference type="Proteomes" id="UP001501074">
    <property type="component" value="Unassembled WGS sequence"/>
</dbReference>
<evidence type="ECO:0000313" key="3">
    <source>
        <dbReference type="EMBL" id="GAA3613659.1"/>
    </source>
</evidence>
<feature type="compositionally biased region" description="Polar residues" evidence="1">
    <location>
        <begin position="300"/>
        <end position="312"/>
    </location>
</feature>